<evidence type="ECO:0000256" key="1">
    <source>
        <dbReference type="SAM" id="MobiDB-lite"/>
    </source>
</evidence>
<dbReference type="PANTHER" id="PTHR33264">
    <property type="entry name" value="EXPRESSED PROTEIN"/>
    <property type="match status" value="1"/>
</dbReference>
<proteinExistence type="predicted"/>
<evidence type="ECO:0000313" key="6">
    <source>
        <dbReference type="Proteomes" id="UP000265566"/>
    </source>
</evidence>
<dbReference type="HOGENOM" id="CLU_101146_1_0_1"/>
<feature type="compositionally biased region" description="Low complexity" evidence="1">
    <location>
        <begin position="162"/>
        <end position="171"/>
    </location>
</feature>
<dbReference type="Gramene" id="rna43582">
    <property type="protein sequence ID" value="RHN48825.1"/>
    <property type="gene ID" value="gene43582"/>
</dbReference>
<dbReference type="Proteomes" id="UP000265566">
    <property type="component" value="Chromosome 7"/>
</dbReference>
<name>A0A072U565_MEDTR</name>
<feature type="region of interest" description="Disordered" evidence="1">
    <location>
        <begin position="162"/>
        <end position="183"/>
    </location>
</feature>
<reference evidence="2 5" key="1">
    <citation type="journal article" date="2011" name="Nature">
        <title>The Medicago genome provides insight into the evolution of rhizobial symbioses.</title>
        <authorList>
            <person name="Young N.D."/>
            <person name="Debelle F."/>
            <person name="Oldroyd G.E."/>
            <person name="Geurts R."/>
            <person name="Cannon S.B."/>
            <person name="Udvardi M.K."/>
            <person name="Benedito V.A."/>
            <person name="Mayer K.F."/>
            <person name="Gouzy J."/>
            <person name="Schoof H."/>
            <person name="Van de Peer Y."/>
            <person name="Proost S."/>
            <person name="Cook D.R."/>
            <person name="Meyers B.C."/>
            <person name="Spannagl M."/>
            <person name="Cheung F."/>
            <person name="De Mita S."/>
            <person name="Krishnakumar V."/>
            <person name="Gundlach H."/>
            <person name="Zhou S."/>
            <person name="Mudge J."/>
            <person name="Bharti A.K."/>
            <person name="Murray J.D."/>
            <person name="Naoumkina M.A."/>
            <person name="Rosen B."/>
            <person name="Silverstein K.A."/>
            <person name="Tang H."/>
            <person name="Rombauts S."/>
            <person name="Zhao P.X."/>
            <person name="Zhou P."/>
            <person name="Barbe V."/>
            <person name="Bardou P."/>
            <person name="Bechner M."/>
            <person name="Bellec A."/>
            <person name="Berger A."/>
            <person name="Berges H."/>
            <person name="Bidwell S."/>
            <person name="Bisseling T."/>
            <person name="Choisne N."/>
            <person name="Couloux A."/>
            <person name="Denny R."/>
            <person name="Deshpande S."/>
            <person name="Dai X."/>
            <person name="Doyle J.J."/>
            <person name="Dudez A.M."/>
            <person name="Farmer A.D."/>
            <person name="Fouteau S."/>
            <person name="Franken C."/>
            <person name="Gibelin C."/>
            <person name="Gish J."/>
            <person name="Goldstein S."/>
            <person name="Gonzalez A.J."/>
            <person name="Green P.J."/>
            <person name="Hallab A."/>
            <person name="Hartog M."/>
            <person name="Hua A."/>
            <person name="Humphray S.J."/>
            <person name="Jeong D.H."/>
            <person name="Jing Y."/>
            <person name="Jocker A."/>
            <person name="Kenton S.M."/>
            <person name="Kim D.J."/>
            <person name="Klee K."/>
            <person name="Lai H."/>
            <person name="Lang C."/>
            <person name="Lin S."/>
            <person name="Macmil S.L."/>
            <person name="Magdelenat G."/>
            <person name="Matthews L."/>
            <person name="McCorrison J."/>
            <person name="Monaghan E.L."/>
            <person name="Mun J.H."/>
            <person name="Najar F.Z."/>
            <person name="Nicholson C."/>
            <person name="Noirot C."/>
            <person name="O'Bleness M."/>
            <person name="Paule C.R."/>
            <person name="Poulain J."/>
            <person name="Prion F."/>
            <person name="Qin B."/>
            <person name="Qu C."/>
            <person name="Retzel E.F."/>
            <person name="Riddle C."/>
            <person name="Sallet E."/>
            <person name="Samain S."/>
            <person name="Samson N."/>
            <person name="Sanders I."/>
            <person name="Saurat O."/>
            <person name="Scarpelli C."/>
            <person name="Schiex T."/>
            <person name="Segurens B."/>
            <person name="Severin A.J."/>
            <person name="Sherrier D.J."/>
            <person name="Shi R."/>
            <person name="Sims S."/>
            <person name="Singer S.R."/>
            <person name="Sinharoy S."/>
            <person name="Sterck L."/>
            <person name="Viollet A."/>
            <person name="Wang B.B."/>
            <person name="Wang K."/>
            <person name="Wang M."/>
            <person name="Wang X."/>
            <person name="Warfsmann J."/>
            <person name="Weissenbach J."/>
            <person name="White D.D."/>
            <person name="White J.D."/>
            <person name="Wiley G.B."/>
            <person name="Wincker P."/>
            <person name="Xing Y."/>
            <person name="Yang L."/>
            <person name="Yao Z."/>
            <person name="Ying F."/>
            <person name="Zhai J."/>
            <person name="Zhou L."/>
            <person name="Zuber A."/>
            <person name="Denarie J."/>
            <person name="Dixon R.A."/>
            <person name="May G.D."/>
            <person name="Schwartz D.C."/>
            <person name="Rogers J."/>
            <person name="Quetier F."/>
            <person name="Town C.D."/>
            <person name="Roe B.A."/>
        </authorList>
    </citation>
    <scope>NUCLEOTIDE SEQUENCE [LARGE SCALE GENOMIC DNA]</scope>
    <source>
        <strain evidence="2">A17</strain>
        <strain evidence="4 5">cv. Jemalong A17</strain>
    </source>
</reference>
<reference evidence="2 5" key="2">
    <citation type="journal article" date="2014" name="BMC Genomics">
        <title>An improved genome release (version Mt4.0) for the model legume Medicago truncatula.</title>
        <authorList>
            <person name="Tang H."/>
            <person name="Krishnakumar V."/>
            <person name="Bidwell S."/>
            <person name="Rosen B."/>
            <person name="Chan A."/>
            <person name="Zhou S."/>
            <person name="Gentzbittel L."/>
            <person name="Childs K.L."/>
            <person name="Yandell M."/>
            <person name="Gundlach H."/>
            <person name="Mayer K.F."/>
            <person name="Schwartz D.C."/>
            <person name="Town C.D."/>
        </authorList>
    </citation>
    <scope>GENOME REANNOTATION</scope>
    <source>
        <strain evidence="2">A17</strain>
        <strain evidence="4 5">cv. Jemalong A17</strain>
    </source>
</reference>
<evidence type="ECO:0000313" key="5">
    <source>
        <dbReference type="Proteomes" id="UP000002051"/>
    </source>
</evidence>
<dbReference type="KEGG" id="mtr:25499523"/>
<dbReference type="PANTHER" id="PTHR33264:SF64">
    <property type="entry name" value="TRANSMEMBRANE PROTEIN"/>
    <property type="match status" value="1"/>
</dbReference>
<dbReference type="EMBL" id="CM001223">
    <property type="protein sequence ID" value="KEH24288.1"/>
    <property type="molecule type" value="Genomic_DNA"/>
</dbReference>
<dbReference type="AlphaFoldDB" id="A0A072U565"/>
<gene>
    <name evidence="4" type="primary">25499523</name>
    <name evidence="2" type="ordered locus">MTR_7g106820</name>
    <name evidence="3" type="ORF">MtrunA17_Chr7g0267901</name>
</gene>
<reference evidence="4" key="3">
    <citation type="submission" date="2015-04" db="UniProtKB">
        <authorList>
            <consortium name="EnsemblPlants"/>
        </authorList>
    </citation>
    <scope>IDENTIFICATION</scope>
    <source>
        <strain evidence="4">cv. Jemalong A17</strain>
    </source>
</reference>
<evidence type="ECO:0000313" key="2">
    <source>
        <dbReference type="EMBL" id="KEH24288.1"/>
    </source>
</evidence>
<reference evidence="6" key="4">
    <citation type="journal article" date="2018" name="Nat. Plants">
        <title>Whole-genome landscape of Medicago truncatula symbiotic genes.</title>
        <authorList>
            <person name="Pecrix Y."/>
            <person name="Staton S.E."/>
            <person name="Sallet E."/>
            <person name="Lelandais-Briere C."/>
            <person name="Moreau S."/>
            <person name="Carrere S."/>
            <person name="Blein T."/>
            <person name="Jardinaud M.F."/>
            <person name="Latrasse D."/>
            <person name="Zouine M."/>
            <person name="Zahm M."/>
            <person name="Kreplak J."/>
            <person name="Mayjonade B."/>
            <person name="Satge C."/>
            <person name="Perez M."/>
            <person name="Cauet S."/>
            <person name="Marande W."/>
            <person name="Chantry-Darmon C."/>
            <person name="Lopez-Roques C."/>
            <person name="Bouchez O."/>
            <person name="Berard A."/>
            <person name="Debelle F."/>
            <person name="Munos S."/>
            <person name="Bendahmane A."/>
            <person name="Berges H."/>
            <person name="Niebel A."/>
            <person name="Buitink J."/>
            <person name="Frugier F."/>
            <person name="Benhamed M."/>
            <person name="Crespi M."/>
            <person name="Gouzy J."/>
            <person name="Gamas P."/>
        </authorList>
    </citation>
    <scope>NUCLEOTIDE SEQUENCE [LARGE SCALE GENOMIC DNA]</scope>
    <source>
        <strain evidence="6">cv. Jemalong A17</strain>
    </source>
</reference>
<keyword evidence="5" id="KW-1185">Reference proteome</keyword>
<dbReference type="STRING" id="3880.A0A072U565"/>
<dbReference type="EMBL" id="PSQE01000007">
    <property type="protein sequence ID" value="RHN48825.1"/>
    <property type="molecule type" value="Genomic_DNA"/>
</dbReference>
<reference evidence="3" key="5">
    <citation type="journal article" date="2018" name="Nat. Plants">
        <title>Whole-genome landscape of Medicago truncatula symbiotic genes.</title>
        <authorList>
            <person name="Pecrix Y."/>
            <person name="Gamas P."/>
            <person name="Carrere S."/>
        </authorList>
    </citation>
    <scope>NUCLEOTIDE SEQUENCE</scope>
    <source>
        <tissue evidence="3">Leaves</tissue>
    </source>
</reference>
<protein>
    <submittedName>
        <fullName evidence="2 4">Uncharacterized protein</fullName>
    </submittedName>
</protein>
<accession>A0A072U565</accession>
<evidence type="ECO:0000313" key="4">
    <source>
        <dbReference type="EnsemblPlants" id="KEH24288"/>
    </source>
</evidence>
<dbReference type="EnsemblPlants" id="KEH24288">
    <property type="protein sequence ID" value="KEH24288"/>
    <property type="gene ID" value="MTR_7g106820"/>
</dbReference>
<dbReference type="OrthoDB" id="695262at2759"/>
<evidence type="ECO:0000313" key="3">
    <source>
        <dbReference type="EMBL" id="RHN48825.1"/>
    </source>
</evidence>
<dbReference type="Proteomes" id="UP000002051">
    <property type="component" value="Unassembled WGS sequence"/>
</dbReference>
<sequence length="183" mass="20629">MSNKIVLRQTASITRRRQPLLEIQSSKKGCAVGEVVGGTAAECVAVCCCCPCGLAHFLLLAVYKIPAGLCRKMLRKRRRRRVIKDGLLQPKRRNCYCGCCDINYVNGVIRVSPMCVNDGSSDIKRLEYSSEDDDAIALEKEMWERFYSAGFWRSFSRRESSQSQSQSESQSPQIHELIQSSSH</sequence>
<organism evidence="2 5">
    <name type="scientific">Medicago truncatula</name>
    <name type="common">Barrel medic</name>
    <name type="synonym">Medicago tribuloides</name>
    <dbReference type="NCBI Taxonomy" id="3880"/>
    <lineage>
        <taxon>Eukaryota</taxon>
        <taxon>Viridiplantae</taxon>
        <taxon>Streptophyta</taxon>
        <taxon>Embryophyta</taxon>
        <taxon>Tracheophyta</taxon>
        <taxon>Spermatophyta</taxon>
        <taxon>Magnoliopsida</taxon>
        <taxon>eudicotyledons</taxon>
        <taxon>Gunneridae</taxon>
        <taxon>Pentapetalae</taxon>
        <taxon>rosids</taxon>
        <taxon>fabids</taxon>
        <taxon>Fabales</taxon>
        <taxon>Fabaceae</taxon>
        <taxon>Papilionoideae</taxon>
        <taxon>50 kb inversion clade</taxon>
        <taxon>NPAAA clade</taxon>
        <taxon>Hologalegina</taxon>
        <taxon>IRL clade</taxon>
        <taxon>Trifolieae</taxon>
        <taxon>Medicago</taxon>
    </lineage>
</organism>